<accession>A0A7C3HZJ1</accession>
<gene>
    <name evidence="1" type="ORF">ENS82_06320</name>
</gene>
<dbReference type="AlphaFoldDB" id="A0A7C3HZJ1"/>
<comment type="caution">
    <text evidence="1">The sequence shown here is derived from an EMBL/GenBank/DDBJ whole genome shotgun (WGS) entry which is preliminary data.</text>
</comment>
<evidence type="ECO:0000313" key="1">
    <source>
        <dbReference type="EMBL" id="HFG20325.1"/>
    </source>
</evidence>
<sequence>MNLPTDPLKRFEEAPPKSREALLKLWAGLAPRVRATDPARYLAVQEALELDIPFAVLVLYVFRECRRALEDNPTQERLAE</sequence>
<reference evidence="1" key="1">
    <citation type="journal article" date="2020" name="mSystems">
        <title>Genome- and Community-Level Interaction Insights into Carbon Utilization and Element Cycling Functions of Hydrothermarchaeota in Hydrothermal Sediment.</title>
        <authorList>
            <person name="Zhou Z."/>
            <person name="Liu Y."/>
            <person name="Xu W."/>
            <person name="Pan J."/>
            <person name="Luo Z.H."/>
            <person name="Li M."/>
        </authorList>
    </citation>
    <scope>NUCLEOTIDE SEQUENCE [LARGE SCALE GENOMIC DNA]</scope>
    <source>
        <strain evidence="1">SpSt-524</strain>
    </source>
</reference>
<dbReference type="EMBL" id="DSWI01000014">
    <property type="protein sequence ID" value="HFG20325.1"/>
    <property type="molecule type" value="Genomic_DNA"/>
</dbReference>
<name>A0A7C3HZJ1_MEIRU</name>
<protein>
    <submittedName>
        <fullName evidence="1">Uncharacterized protein</fullName>
    </submittedName>
</protein>
<organism evidence="1">
    <name type="scientific">Meiothermus ruber</name>
    <dbReference type="NCBI Taxonomy" id="277"/>
    <lineage>
        <taxon>Bacteria</taxon>
        <taxon>Thermotogati</taxon>
        <taxon>Deinococcota</taxon>
        <taxon>Deinococci</taxon>
        <taxon>Thermales</taxon>
        <taxon>Thermaceae</taxon>
        <taxon>Meiothermus</taxon>
    </lineage>
</organism>
<proteinExistence type="predicted"/>